<dbReference type="RefSeq" id="WP_077926583.1">
    <property type="nucleotide sequence ID" value="NZ_BAABKE010000007.1"/>
</dbReference>
<name>A0ABP9MV87_9GAMM</name>
<gene>
    <name evidence="3" type="ORF">GCM10023338_20310</name>
</gene>
<keyword evidence="1" id="KW-0175">Coiled coil</keyword>
<organism evidence="3 4">
    <name type="scientific">Wohlfahrtiimonas larvae</name>
    <dbReference type="NCBI Taxonomy" id="1157986"/>
    <lineage>
        <taxon>Bacteria</taxon>
        <taxon>Pseudomonadati</taxon>
        <taxon>Pseudomonadota</taxon>
        <taxon>Gammaproteobacteria</taxon>
        <taxon>Cardiobacteriales</taxon>
        <taxon>Ignatzschineriaceae</taxon>
        <taxon>Wohlfahrtiimonas</taxon>
    </lineage>
</organism>
<comment type="caution">
    <text evidence="3">The sequence shown here is derived from an EMBL/GenBank/DDBJ whole genome shotgun (WGS) entry which is preliminary data.</text>
</comment>
<protein>
    <recommendedName>
        <fullName evidence="5">Bacteriocin</fullName>
    </recommendedName>
</protein>
<keyword evidence="2" id="KW-1133">Transmembrane helix</keyword>
<evidence type="ECO:0000313" key="3">
    <source>
        <dbReference type="EMBL" id="GAA5102689.1"/>
    </source>
</evidence>
<keyword evidence="2" id="KW-0472">Membrane</keyword>
<proteinExistence type="predicted"/>
<feature type="transmembrane region" description="Helical" evidence="2">
    <location>
        <begin position="35"/>
        <end position="57"/>
    </location>
</feature>
<sequence length="63" mass="6883">MKDMNDNEQALELLKQLNQKMDKLDHRFEQVERKAVISGATAGAISGGIVAAVVTVIRTKLGM</sequence>
<evidence type="ECO:0008006" key="5">
    <source>
        <dbReference type="Google" id="ProtNLM"/>
    </source>
</evidence>
<feature type="coiled-coil region" evidence="1">
    <location>
        <begin position="7"/>
        <end position="34"/>
    </location>
</feature>
<evidence type="ECO:0000256" key="1">
    <source>
        <dbReference type="SAM" id="Coils"/>
    </source>
</evidence>
<dbReference type="EMBL" id="BAABKE010000007">
    <property type="protein sequence ID" value="GAA5102689.1"/>
    <property type="molecule type" value="Genomic_DNA"/>
</dbReference>
<reference evidence="4" key="1">
    <citation type="journal article" date="2019" name="Int. J. Syst. Evol. Microbiol.">
        <title>The Global Catalogue of Microorganisms (GCM) 10K type strain sequencing project: providing services to taxonomists for standard genome sequencing and annotation.</title>
        <authorList>
            <consortium name="The Broad Institute Genomics Platform"/>
            <consortium name="The Broad Institute Genome Sequencing Center for Infectious Disease"/>
            <person name="Wu L."/>
            <person name="Ma J."/>
        </authorList>
    </citation>
    <scope>NUCLEOTIDE SEQUENCE [LARGE SCALE GENOMIC DNA]</scope>
    <source>
        <strain evidence="4">JCM 18424</strain>
    </source>
</reference>
<dbReference type="Proteomes" id="UP001500631">
    <property type="component" value="Unassembled WGS sequence"/>
</dbReference>
<keyword evidence="4" id="KW-1185">Reference proteome</keyword>
<accession>A0ABP9MV87</accession>
<evidence type="ECO:0000256" key="2">
    <source>
        <dbReference type="SAM" id="Phobius"/>
    </source>
</evidence>
<evidence type="ECO:0000313" key="4">
    <source>
        <dbReference type="Proteomes" id="UP001500631"/>
    </source>
</evidence>
<keyword evidence="2" id="KW-0812">Transmembrane</keyword>